<dbReference type="FunFam" id="1.20.245.10:FF:000002">
    <property type="entry name" value="Lipoxygenase"/>
    <property type="match status" value="2"/>
</dbReference>
<accession>A0A3Q0FH69</accession>
<feature type="domain" description="Lipoxygenase" evidence="19">
    <location>
        <begin position="1048"/>
        <end position="1737"/>
    </location>
</feature>
<dbReference type="EC" id="1.13.11.-" evidence="16"/>
<keyword evidence="7 16" id="KW-0925">Oxylipin biosynthesis</keyword>
<keyword evidence="13 16" id="KW-0275">Fatty acid biosynthesis</keyword>
<keyword evidence="6 15" id="KW-0479">Metal-binding</keyword>
<dbReference type="InterPro" id="IPR001246">
    <property type="entry name" value="LipOase_plant"/>
</dbReference>
<dbReference type="OrthoDB" id="1395806at2759"/>
<dbReference type="PRINTS" id="PR00087">
    <property type="entry name" value="LIPOXYGENASE"/>
</dbReference>
<comment type="similarity">
    <text evidence="3 15">Belongs to the lipoxygenase family.</text>
</comment>
<dbReference type="PRINTS" id="PR00468">
    <property type="entry name" value="PLTLPOXGNASE"/>
</dbReference>
<dbReference type="GO" id="GO:0006633">
    <property type="term" value="P:fatty acid biosynthetic process"/>
    <property type="evidence" value="ECO:0007669"/>
    <property type="project" value="UniProtKB-KW"/>
</dbReference>
<keyword evidence="9 15" id="KW-0223">Dioxygenase</keyword>
<dbReference type="InterPro" id="IPR036392">
    <property type="entry name" value="PLAT/LH2_dom_sf"/>
</dbReference>
<dbReference type="PROSITE" id="PS00711">
    <property type="entry name" value="LIPOXYGENASE_1"/>
    <property type="match status" value="2"/>
</dbReference>
<dbReference type="Gene3D" id="4.10.372.10">
    <property type="entry name" value="Lipoxygenase-1, Domain 3"/>
    <property type="match status" value="2"/>
</dbReference>
<dbReference type="FunFam" id="4.10.375.10:FF:000001">
    <property type="entry name" value="Lipoxygenase"/>
    <property type="match status" value="2"/>
</dbReference>
<organism evidence="20 21">
    <name type="scientific">Vigna radiata var. radiata</name>
    <name type="common">Mung bean</name>
    <name type="synonym">Phaseolus aureus</name>
    <dbReference type="NCBI Taxonomy" id="3916"/>
    <lineage>
        <taxon>Eukaryota</taxon>
        <taxon>Viridiplantae</taxon>
        <taxon>Streptophyta</taxon>
        <taxon>Embryophyta</taxon>
        <taxon>Tracheophyta</taxon>
        <taxon>Spermatophyta</taxon>
        <taxon>Magnoliopsida</taxon>
        <taxon>eudicotyledons</taxon>
        <taxon>Gunneridae</taxon>
        <taxon>Pentapetalae</taxon>
        <taxon>rosids</taxon>
        <taxon>fabids</taxon>
        <taxon>Fabales</taxon>
        <taxon>Fabaceae</taxon>
        <taxon>Papilionoideae</taxon>
        <taxon>50 kb inversion clade</taxon>
        <taxon>NPAAA clade</taxon>
        <taxon>indigoferoid/millettioid clade</taxon>
        <taxon>Phaseoleae</taxon>
        <taxon>Vigna</taxon>
    </lineage>
</organism>
<comment type="caution">
    <text evidence="14">Lacks conserved residue(s) required for the propagation of feature annotation.</text>
</comment>
<dbReference type="InterPro" id="IPR020833">
    <property type="entry name" value="LipOase_Fe_BS"/>
</dbReference>
<evidence type="ECO:0000313" key="20">
    <source>
        <dbReference type="Proteomes" id="UP000087766"/>
    </source>
</evidence>
<evidence type="ECO:0000256" key="15">
    <source>
        <dbReference type="RuleBase" id="RU003974"/>
    </source>
</evidence>
<dbReference type="Proteomes" id="UP000087766">
    <property type="component" value="Chromosome 9"/>
</dbReference>
<evidence type="ECO:0000313" key="21">
    <source>
        <dbReference type="RefSeq" id="XP_022642004.1"/>
    </source>
</evidence>
<evidence type="ECO:0000256" key="8">
    <source>
        <dbReference type="ARBA" id="ARBA00022832"/>
    </source>
</evidence>
<dbReference type="GO" id="GO:0031408">
    <property type="term" value="P:oxylipin biosynthetic process"/>
    <property type="evidence" value="ECO:0007669"/>
    <property type="project" value="UniProtKB-UniRule"/>
</dbReference>
<gene>
    <name evidence="21" type="primary">LOC106773087</name>
</gene>
<dbReference type="STRING" id="3916.A0A3Q0FH69"/>
<dbReference type="RefSeq" id="XP_022642004.1">
    <property type="nucleotide sequence ID" value="XM_022786283.1"/>
</dbReference>
<dbReference type="PROSITE" id="PS51393">
    <property type="entry name" value="LIPOXYGENASE_3"/>
    <property type="match status" value="2"/>
</dbReference>
<keyword evidence="4" id="KW-0963">Cytoplasm</keyword>
<dbReference type="Pfam" id="PF00305">
    <property type="entry name" value="Lipoxygenase"/>
    <property type="match status" value="2"/>
</dbReference>
<dbReference type="Gene3D" id="4.10.375.10">
    <property type="entry name" value="Lipoxygenase-1, Domain 2"/>
    <property type="match status" value="2"/>
</dbReference>
<evidence type="ECO:0000256" key="3">
    <source>
        <dbReference type="ARBA" id="ARBA00009419"/>
    </source>
</evidence>
<keyword evidence="11 15" id="KW-0408">Iron</keyword>
<sequence length="1737" mass="194775">MFGILNRGHKIKGTVVLMTKNVFDFNEFVSSTRGGIAGAAGGLFGAATDIVGGIVDGATAIFSRNIAIQLISATKTDGLGNGKVGKQTFLEKHLPSLPNLGDRQDAFNVYFEWDESFGIPGAFYIKNFMQSEFFLVSLTLEDIPNHGTIRFVCNSWVYNAKSYQKDRIFFVNKTYLPNETPTSLVKYRKDELDNLRGDGKGERKEYDRIYDYDVYNDLGNPDNNKSLARPVLGGSSDFPYPRRGRTGRKSTRTDRNSEVPTSDTYIPRDENFGHLKSSDFLTYAIKSLTQNVLPTFQKAFGFNNEFDTFEDVRGLFEGGVYLPTDVISKISPIPVLKEIFRTDGEQVLKFPPPHVIRVSKSAWMTDEEFGREMLAGVNPCLIQCLQEFPPKSKLDVTSYGDQTSTITKEHLEINLGGLTVEQALKGNRLFLLDHHDAFIPYLERINDLPTAKCYATRTILFLKDDNTLKPLAIELSLPNPGGNGANSRVILPAEQGAESTIWLLAKAYVVVNDACYHQLMSHWLNTHAVMEPFVIATNRQLSVLHPIYKLLLPHYRDTMNINALARQSLINAGGVIERSFLPGKFAVEMSSAVYKNWVFTDQALPADLIKRGMAVEDPSSPYGLRLVVEDYPYAVDGLEIWDTIQTWVKDYVSLYYPTNDAVKKDTELQAWWKEAVEKGHGDLKDKPWWPKLNTPQDLIHTCSIIIWIASALHAAVNFGQYPYGGFILNRPTITRRLLPDPGTKEYDELTKNYQKAYLRTVTGKVEALVDLSVIEILSRHASDEVYLGQRDNPNWTDDKKALQAFEKFGEKLKVIEDKIMERNKDSSLRNRNGPVQMPYTLLVPSCEDEGLTFRGIPNSISIGRKQKEGRKMVFGILGGNSDEIKGTVVLMSKNVLDFNEIVSTANGGVGGIVGGIFGTATKVVGGIADTATSIFSRNIAIQLISATKTDGLGNGKVGKLTYLNNHLPTLPTLGDRQNAFSVNFEWDESFGIPGAFYIKNYLQSGEFFLVSLTLEDIPNHGTIHFVCNSWVYNSKEYKKDRLFFVNKTYVPSETPTPLVKYRKEELENLRGDGTGQRKESDRIYDYDVYNDLGNPDKSADLARPVLGGSSAYPYPRRGRTGRKPTKRDPKSESPASDTYIPRDENFGHLKSSDFLTYGIKSLAQNVLPQFQSAFGLNAEFDKFDDVRGLFEGGLSLPTDVISKISPIPVIKEIFRTDGEQVLKFPPPHVIRVSKSAWMTDDEFGREMLAGVNPGLIQRLQEFPPKSKLDASVYGDQTSTITKEHLENNLGGLTVDEALNVDRLFILDHHDAFLPYLRKINDLPTAKSYATRTILFLKDDGTLKPLAIELSLPHPRGDEFGAVSRVILPADEGAESTIWLLAKAYVVVNDSCYHQLMSHWLNTHATIEPFVIATNRHLSVLHPIHKLLLPHYRDTMNINALARQSLINAGGIIEQSFLPGPFAVEMSSAVYKSWVFTDQALPADLLKRGMAIEDPSSPHGLRLVIDDYPYAVDGLEIWSAIQSWVKDYVSIYYATDDAIKKDTELQTWWKEAVEKGHGDLKDKPWWPKLNTIQDLINISSIIIWIASALHAAVNFGQYPYGGYILNRPTLTRRLLPEPGTKEYDELSSNYQKAYLRTITGKYEALVDLSVIEILSRHASDEVYLGQRDNPNWTDDTKALQAFQKFGNKLKEIESKISARNNNSSLRNRVGPVQVPYTVLLPTSEEGLTFRGIPNSISI</sequence>
<feature type="compositionally biased region" description="Basic residues" evidence="17">
    <location>
        <begin position="1116"/>
        <end position="1125"/>
    </location>
</feature>
<dbReference type="GO" id="GO:0005506">
    <property type="term" value="F:iron ion binding"/>
    <property type="evidence" value="ECO:0007669"/>
    <property type="project" value="UniProtKB-ARBA"/>
</dbReference>
<evidence type="ECO:0000256" key="11">
    <source>
        <dbReference type="ARBA" id="ARBA00023004"/>
    </source>
</evidence>
<evidence type="ECO:0000256" key="6">
    <source>
        <dbReference type="ARBA" id="ARBA00022723"/>
    </source>
</evidence>
<dbReference type="InterPro" id="IPR020834">
    <property type="entry name" value="LipOase_CS"/>
</dbReference>
<dbReference type="CDD" id="cd01751">
    <property type="entry name" value="PLAT_LH2"/>
    <property type="match status" value="1"/>
</dbReference>
<comment type="subcellular location">
    <subcellularLocation>
        <location evidence="2">Cytoplasm</location>
    </subcellularLocation>
</comment>
<evidence type="ECO:0000256" key="12">
    <source>
        <dbReference type="ARBA" id="ARBA00023098"/>
    </source>
</evidence>
<reference evidence="20" key="1">
    <citation type="journal article" date="2014" name="Nat. Commun.">
        <title>Genome sequence of mungbean and insights into evolution within Vigna species.</title>
        <authorList>
            <person name="Kang Y.J."/>
            <person name="Kim S.K."/>
            <person name="Kim M.Y."/>
            <person name="Lestari P."/>
            <person name="Kim K.H."/>
            <person name="Ha B.K."/>
            <person name="Jun T.H."/>
            <person name="Hwang W.J."/>
            <person name="Lee T."/>
            <person name="Lee J."/>
            <person name="Shim S."/>
            <person name="Yoon M.Y."/>
            <person name="Jang Y.E."/>
            <person name="Han K.S."/>
            <person name="Taeprayoon P."/>
            <person name="Yoon N."/>
            <person name="Somta P."/>
            <person name="Tanya P."/>
            <person name="Kim K.S."/>
            <person name="Gwag J.G."/>
            <person name="Moon J.K."/>
            <person name="Lee Y.H."/>
            <person name="Park B.S."/>
            <person name="Bombarely A."/>
            <person name="Doyle J.J."/>
            <person name="Jackson S.A."/>
            <person name="Schafleitner R."/>
            <person name="Srinives P."/>
            <person name="Varshney R.K."/>
            <person name="Lee S.H."/>
        </authorList>
    </citation>
    <scope>NUCLEOTIDE SEQUENCE [LARGE SCALE GENOMIC DNA]</scope>
    <source>
        <strain evidence="20">cv. VC1973A</strain>
    </source>
</reference>
<keyword evidence="8" id="KW-0276">Fatty acid metabolism</keyword>
<dbReference type="InterPro" id="IPR001024">
    <property type="entry name" value="PLAT/LH2_dom"/>
</dbReference>
<keyword evidence="5 16" id="KW-0444">Lipid biosynthesis</keyword>
<evidence type="ECO:0000256" key="7">
    <source>
        <dbReference type="ARBA" id="ARBA00022767"/>
    </source>
</evidence>
<protein>
    <recommendedName>
        <fullName evidence="16">Lipoxygenase</fullName>
        <ecNumber evidence="16">1.13.11.-</ecNumber>
    </recommendedName>
</protein>
<evidence type="ECO:0000256" key="16">
    <source>
        <dbReference type="RuleBase" id="RU003975"/>
    </source>
</evidence>
<dbReference type="PROSITE" id="PS50095">
    <property type="entry name" value="PLAT"/>
    <property type="match status" value="2"/>
</dbReference>
<evidence type="ECO:0000256" key="9">
    <source>
        <dbReference type="ARBA" id="ARBA00022964"/>
    </source>
</evidence>
<dbReference type="SMART" id="SM00308">
    <property type="entry name" value="LH2"/>
    <property type="match status" value="2"/>
</dbReference>
<keyword evidence="20" id="KW-1185">Reference proteome</keyword>
<dbReference type="PANTHER" id="PTHR11771">
    <property type="entry name" value="LIPOXYGENASE"/>
    <property type="match status" value="1"/>
</dbReference>
<comment type="pathway">
    <text evidence="16">Lipid metabolism; oxylipin biosynthesis.</text>
</comment>
<dbReference type="PROSITE" id="PS00081">
    <property type="entry name" value="LIPOXYGENASE_2"/>
    <property type="match status" value="2"/>
</dbReference>
<feature type="domain" description="Lipoxygenase" evidence="19">
    <location>
        <begin position="174"/>
        <end position="862"/>
    </location>
</feature>
<dbReference type="UniPathway" id="UPA00382"/>
<evidence type="ECO:0000259" key="18">
    <source>
        <dbReference type="PROSITE" id="PS50095"/>
    </source>
</evidence>
<evidence type="ECO:0000256" key="10">
    <source>
        <dbReference type="ARBA" id="ARBA00023002"/>
    </source>
</evidence>
<evidence type="ECO:0000259" key="19">
    <source>
        <dbReference type="PROSITE" id="PS51393"/>
    </source>
</evidence>
<dbReference type="Gene3D" id="2.60.60.20">
    <property type="entry name" value="PLAT/LH2 domain"/>
    <property type="match status" value="2"/>
</dbReference>
<comment type="cofactor">
    <cofactor evidence="1 15">
        <name>Fe cation</name>
        <dbReference type="ChEBI" id="CHEBI:24875"/>
    </cofactor>
</comment>
<dbReference type="SUPFAM" id="SSF49723">
    <property type="entry name" value="Lipase/lipooxygenase domain (PLAT/LH2 domain)"/>
    <property type="match status" value="2"/>
</dbReference>
<dbReference type="GeneID" id="106773087"/>
<dbReference type="Pfam" id="PF01477">
    <property type="entry name" value="PLAT"/>
    <property type="match status" value="2"/>
</dbReference>
<dbReference type="Gene3D" id="1.20.245.10">
    <property type="entry name" value="Lipoxygenase-1, Domain 5"/>
    <property type="match status" value="2"/>
</dbReference>
<evidence type="ECO:0000256" key="2">
    <source>
        <dbReference type="ARBA" id="ARBA00004496"/>
    </source>
</evidence>
<evidence type="ECO:0000256" key="5">
    <source>
        <dbReference type="ARBA" id="ARBA00022516"/>
    </source>
</evidence>
<feature type="region of interest" description="Disordered" evidence="17">
    <location>
        <begin position="221"/>
        <end position="267"/>
    </location>
</feature>
<evidence type="ECO:0000256" key="1">
    <source>
        <dbReference type="ARBA" id="ARBA00001962"/>
    </source>
</evidence>
<feature type="region of interest" description="Disordered" evidence="17">
    <location>
        <begin position="1095"/>
        <end position="1144"/>
    </location>
</feature>
<evidence type="ECO:0000256" key="14">
    <source>
        <dbReference type="PROSITE-ProRule" id="PRU00152"/>
    </source>
</evidence>
<dbReference type="GO" id="GO:0016702">
    <property type="term" value="F:oxidoreductase activity, acting on single donors with incorporation of molecular oxygen, incorporation of two atoms of oxygen"/>
    <property type="evidence" value="ECO:0007669"/>
    <property type="project" value="InterPro"/>
</dbReference>
<dbReference type="InterPro" id="IPR013819">
    <property type="entry name" value="LipOase_C"/>
</dbReference>
<keyword evidence="12" id="KW-0443">Lipid metabolism</keyword>
<dbReference type="GO" id="GO:0005737">
    <property type="term" value="C:cytoplasm"/>
    <property type="evidence" value="ECO:0007669"/>
    <property type="project" value="UniProtKB-SubCell"/>
</dbReference>
<dbReference type="GO" id="GO:0034440">
    <property type="term" value="P:lipid oxidation"/>
    <property type="evidence" value="ECO:0007669"/>
    <property type="project" value="InterPro"/>
</dbReference>
<reference evidence="21" key="2">
    <citation type="submission" date="2025-08" db="UniProtKB">
        <authorList>
            <consortium name="RefSeq"/>
        </authorList>
    </citation>
    <scope>IDENTIFICATION</scope>
    <source>
        <tissue evidence="21">Leaf</tissue>
    </source>
</reference>
<proteinExistence type="inferred from homology"/>
<dbReference type="Gene3D" id="3.10.450.60">
    <property type="match status" value="2"/>
</dbReference>
<dbReference type="SUPFAM" id="SSF48484">
    <property type="entry name" value="Lipoxigenase"/>
    <property type="match status" value="2"/>
</dbReference>
<evidence type="ECO:0000256" key="13">
    <source>
        <dbReference type="ARBA" id="ARBA00023160"/>
    </source>
</evidence>
<dbReference type="InterPro" id="IPR027433">
    <property type="entry name" value="Lipoxygenase_dom_3"/>
</dbReference>
<dbReference type="InterPro" id="IPR000907">
    <property type="entry name" value="LipOase"/>
</dbReference>
<dbReference type="KEGG" id="vra:106773087"/>
<feature type="domain" description="PLAT" evidence="18">
    <location>
        <begin position="44"/>
        <end position="171"/>
    </location>
</feature>
<comment type="function">
    <text evidence="16">Plant lipoxygenase may be involved in a number of diverse aspects of plant physiology including growth and development, pest resistance, and senescence or responses to wounding.</text>
</comment>
<dbReference type="FunFam" id="3.10.450.60:FF:000002">
    <property type="entry name" value="Lipoxygenase"/>
    <property type="match status" value="2"/>
</dbReference>
<evidence type="ECO:0000256" key="4">
    <source>
        <dbReference type="ARBA" id="ARBA00022490"/>
    </source>
</evidence>
<dbReference type="InterPro" id="IPR042057">
    <property type="entry name" value="Lipoxy_PLAT/LH2"/>
</dbReference>
<evidence type="ECO:0000256" key="17">
    <source>
        <dbReference type="SAM" id="MobiDB-lite"/>
    </source>
</evidence>
<keyword evidence="10 15" id="KW-0560">Oxidoreductase</keyword>
<name>A0A3Q0FH69_VIGRR</name>
<dbReference type="InterPro" id="IPR036226">
    <property type="entry name" value="LipOase_C_sf"/>
</dbReference>
<feature type="domain" description="PLAT" evidence="18">
    <location>
        <begin position="917"/>
        <end position="1045"/>
    </location>
</feature>